<proteinExistence type="predicted"/>
<organism evidence="2 3">
    <name type="scientific">Klebsiella pneumoniae</name>
    <dbReference type="NCBI Taxonomy" id="573"/>
    <lineage>
        <taxon>Bacteria</taxon>
        <taxon>Pseudomonadati</taxon>
        <taxon>Pseudomonadota</taxon>
        <taxon>Gammaproteobacteria</taxon>
        <taxon>Enterobacterales</taxon>
        <taxon>Enterobacteriaceae</taxon>
        <taxon>Klebsiella/Raoultella group</taxon>
        <taxon>Klebsiella</taxon>
        <taxon>Klebsiella pneumoniae complex</taxon>
    </lineage>
</organism>
<dbReference type="InterPro" id="IPR029016">
    <property type="entry name" value="GAF-like_dom_sf"/>
</dbReference>
<dbReference type="Proteomes" id="UP000251721">
    <property type="component" value="Unassembled WGS sequence"/>
</dbReference>
<sequence length="64" mass="7155">MPSTIRSWRWGCAPSRVPLFNAQGQVQAALNVGVHAGQMTAREMIERVLPELQKAARELTLLLR</sequence>
<dbReference type="EMBL" id="UAWQ01000014">
    <property type="protein sequence ID" value="SQC43470.1"/>
    <property type="molecule type" value="Genomic_DNA"/>
</dbReference>
<gene>
    <name evidence="2" type="ORF">NCTC13465_01952</name>
</gene>
<name>A0A2X3H6K9_KLEPN</name>
<reference evidence="2 3" key="1">
    <citation type="submission" date="2018-06" db="EMBL/GenBank/DDBJ databases">
        <authorList>
            <consortium name="Pathogen Informatics"/>
            <person name="Doyle S."/>
        </authorList>
    </citation>
    <scope>NUCLEOTIDE SEQUENCE [LARGE SCALE GENOMIC DNA]</scope>
    <source>
        <strain evidence="2 3">NCTC13465</strain>
    </source>
</reference>
<accession>A0A2X3H6K9</accession>
<evidence type="ECO:0000313" key="2">
    <source>
        <dbReference type="EMBL" id="SQC43470.1"/>
    </source>
</evidence>
<dbReference type="Pfam" id="PF01614">
    <property type="entry name" value="IclR_C"/>
    <property type="match status" value="1"/>
</dbReference>
<evidence type="ECO:0000313" key="3">
    <source>
        <dbReference type="Proteomes" id="UP000251721"/>
    </source>
</evidence>
<dbReference type="AlphaFoldDB" id="A0A2X3H6K9"/>
<dbReference type="Gene3D" id="3.30.450.40">
    <property type="match status" value="1"/>
</dbReference>
<dbReference type="InterPro" id="IPR014757">
    <property type="entry name" value="Tscrpt_reg_IclR_C"/>
</dbReference>
<dbReference type="SUPFAM" id="SSF55781">
    <property type="entry name" value="GAF domain-like"/>
    <property type="match status" value="1"/>
</dbReference>
<protein>
    <submittedName>
        <fullName evidence="2">Pca regulon regulatory protein PcaR</fullName>
    </submittedName>
</protein>
<evidence type="ECO:0000259" key="1">
    <source>
        <dbReference type="Pfam" id="PF01614"/>
    </source>
</evidence>
<feature type="domain" description="IclR-ED" evidence="1">
    <location>
        <begin position="17"/>
        <end position="59"/>
    </location>
</feature>